<dbReference type="SUPFAM" id="SSF49447">
    <property type="entry name" value="Second domain of Mu2 adaptin subunit (ap50) of ap2 adaptor"/>
    <property type="match status" value="1"/>
</dbReference>
<keyword evidence="5" id="KW-0963">Cytoplasm</keyword>
<dbReference type="GO" id="GO:0030100">
    <property type="term" value="P:regulation of endocytosis"/>
    <property type="evidence" value="ECO:0007669"/>
    <property type="project" value="UniProtKB-UniRule"/>
</dbReference>
<dbReference type="InterPro" id="IPR012320">
    <property type="entry name" value="SHD_dom"/>
</dbReference>
<dbReference type="GO" id="GO:0006886">
    <property type="term" value="P:intracellular protein transport"/>
    <property type="evidence" value="ECO:0007669"/>
    <property type="project" value="InterPro"/>
</dbReference>
<dbReference type="FunFam" id="2.60.40.1170:FF:000022">
    <property type="entry name" value="AP-1 complex subunit mu"/>
    <property type="match status" value="1"/>
</dbReference>
<keyword evidence="6" id="KW-0254">Endocytosis</keyword>
<keyword evidence="7" id="KW-0677">Repeat</keyword>
<dbReference type="Pfam" id="PF00928">
    <property type="entry name" value="Adap_comp_sub"/>
    <property type="match status" value="1"/>
</dbReference>
<dbReference type="OrthoDB" id="10063141at2759"/>
<dbReference type="PROSITE" id="PS51070">
    <property type="entry name" value="SHD"/>
    <property type="match status" value="1"/>
</dbReference>
<feature type="region of interest" description="Disordered" evidence="10">
    <location>
        <begin position="571"/>
        <end position="598"/>
    </location>
</feature>
<dbReference type="GO" id="GO:0006897">
    <property type="term" value="P:endocytosis"/>
    <property type="evidence" value="ECO:0007669"/>
    <property type="project" value="UniProtKB-KW"/>
</dbReference>
<evidence type="ECO:0000256" key="9">
    <source>
        <dbReference type="ARBA" id="ARBA00023136"/>
    </source>
</evidence>
<protein>
    <recommendedName>
        <fullName evidence="15">Protein stoned-B</fullName>
    </recommendedName>
</protein>
<keyword evidence="8" id="KW-0653">Protein transport</keyword>
<evidence type="ECO:0000256" key="6">
    <source>
        <dbReference type="ARBA" id="ARBA00022583"/>
    </source>
</evidence>
<dbReference type="InterPro" id="IPR028565">
    <property type="entry name" value="MHD"/>
</dbReference>
<evidence type="ECO:0000256" key="7">
    <source>
        <dbReference type="ARBA" id="ARBA00022737"/>
    </source>
</evidence>
<evidence type="ECO:0000256" key="10">
    <source>
        <dbReference type="SAM" id="MobiDB-lite"/>
    </source>
</evidence>
<feature type="compositionally biased region" description="Pro residues" evidence="10">
    <location>
        <begin position="324"/>
        <end position="338"/>
    </location>
</feature>
<keyword evidence="14" id="KW-1185">Reference proteome</keyword>
<dbReference type="Proteomes" id="UP000677054">
    <property type="component" value="Unassembled WGS sequence"/>
</dbReference>
<name>A0A7R8XCV5_9CRUS</name>
<dbReference type="InterPro" id="IPR036168">
    <property type="entry name" value="AP2_Mu_C_sf"/>
</dbReference>
<keyword evidence="9" id="KW-0472">Membrane</keyword>
<feature type="domain" description="MHD" evidence="12">
    <location>
        <begin position="791"/>
        <end position="1100"/>
    </location>
</feature>
<dbReference type="GO" id="GO:0030131">
    <property type="term" value="C:clathrin adaptor complex"/>
    <property type="evidence" value="ECO:0007669"/>
    <property type="project" value="InterPro"/>
</dbReference>
<evidence type="ECO:0000256" key="4">
    <source>
        <dbReference type="ARBA" id="ARBA00022448"/>
    </source>
</evidence>
<comment type="similarity">
    <text evidence="3">Belongs to the Stoned B family.</text>
</comment>
<proteinExistence type="inferred from homology"/>
<feature type="region of interest" description="Disordered" evidence="10">
    <location>
        <begin position="317"/>
        <end position="380"/>
    </location>
</feature>
<gene>
    <name evidence="13" type="ORF">DSTB1V02_LOCUS7982</name>
</gene>
<dbReference type="InterPro" id="IPR001392">
    <property type="entry name" value="Clathrin_mu"/>
</dbReference>
<evidence type="ECO:0000259" key="12">
    <source>
        <dbReference type="PROSITE" id="PS51072"/>
    </source>
</evidence>
<dbReference type="FunFam" id="2.60.40.1170:FF:000018">
    <property type="entry name" value="stonin-2 isoform X2"/>
    <property type="match status" value="1"/>
</dbReference>
<evidence type="ECO:0000256" key="8">
    <source>
        <dbReference type="ARBA" id="ARBA00022927"/>
    </source>
</evidence>
<comment type="subcellular location">
    <subcellularLocation>
        <location evidence="2">Cytoplasm</location>
    </subcellularLocation>
    <subcellularLocation>
        <location evidence="1">Endomembrane system</location>
    </subcellularLocation>
</comment>
<feature type="compositionally biased region" description="Polar residues" evidence="10">
    <location>
        <begin position="581"/>
        <end position="590"/>
    </location>
</feature>
<feature type="domain" description="SHD" evidence="11">
    <location>
        <begin position="616"/>
        <end position="787"/>
    </location>
</feature>
<reference evidence="13" key="1">
    <citation type="submission" date="2020-11" db="EMBL/GenBank/DDBJ databases">
        <authorList>
            <person name="Tran Van P."/>
        </authorList>
    </citation>
    <scope>NUCLEOTIDE SEQUENCE</scope>
</reference>
<accession>A0A7R8XCV5</accession>
<evidence type="ECO:0008006" key="15">
    <source>
        <dbReference type="Google" id="ProtNLM"/>
    </source>
</evidence>
<evidence type="ECO:0000313" key="14">
    <source>
        <dbReference type="Proteomes" id="UP000677054"/>
    </source>
</evidence>
<dbReference type="AlphaFoldDB" id="A0A7R8XCV5"/>
<dbReference type="EMBL" id="CAJPEV010001727">
    <property type="protein sequence ID" value="CAG0894062.1"/>
    <property type="molecule type" value="Genomic_DNA"/>
</dbReference>
<dbReference type="PRINTS" id="PR00314">
    <property type="entry name" value="CLATHRINADPT"/>
</dbReference>
<feature type="region of interest" description="Disordered" evidence="10">
    <location>
        <begin position="1121"/>
        <end position="1141"/>
    </location>
</feature>
<dbReference type="InterPro" id="IPR050431">
    <property type="entry name" value="Adaptor_comp_med_subunit"/>
</dbReference>
<evidence type="ECO:0000256" key="3">
    <source>
        <dbReference type="ARBA" id="ARBA00005579"/>
    </source>
</evidence>
<evidence type="ECO:0000256" key="1">
    <source>
        <dbReference type="ARBA" id="ARBA00004308"/>
    </source>
</evidence>
<feature type="region of interest" description="Disordered" evidence="10">
    <location>
        <begin position="134"/>
        <end position="164"/>
    </location>
</feature>
<evidence type="ECO:0000313" key="13">
    <source>
        <dbReference type="EMBL" id="CAD7248161.1"/>
    </source>
</evidence>
<dbReference type="Gene3D" id="2.60.40.1170">
    <property type="entry name" value="Mu homology domain, subdomain B"/>
    <property type="match status" value="3"/>
</dbReference>
<dbReference type="PROSITE" id="PS51072">
    <property type="entry name" value="MHD"/>
    <property type="match status" value="1"/>
</dbReference>
<keyword evidence="4" id="KW-0813">Transport</keyword>
<dbReference type="EMBL" id="LR901244">
    <property type="protein sequence ID" value="CAD7248161.1"/>
    <property type="molecule type" value="Genomic_DNA"/>
</dbReference>
<sequence>MAAYENLNPFLFGDSDSSAINSGSASLNPFLDFGEERSDLRCDGGGSAEGGNGINPFLMDIAVPKDLADGNLDVNLIETDVHSSLGKDAFQPTFDIHSPPDVRVEASHEARQLVQSITGHLESTADTLLDRMQAAKTPTPSHDEAAEDSPAASPEPPELDQQSGVMDLLGDSSEMMLQSQPFTSIPSAHEPHKMSLLDDSPINHVPVAPPESPVSDGTRSAFSSTVAHETVDEQSYSPTTQEIKTHYSMVKEADFGMSHAGFTADVPMYQSEALNPFLADLTPEVDLLGQSSHSMPEPVQHFQNIMDDFMMSDEPVVVHEKPPRPSVPPPRPVPPRPTHPPRKDIPSPSAPPQKDIPSPSAPPRRDIPSPTVSSWKEIISPEKVEQAPATDFISYHPPELIHSIPVLKALSSPQSCATIKGMMHKDEPDFDAFAARFESAAAAEGKELEVATGDPFDPFGAPGGGSMGNFDDTSQGFGFESESFDPFLVIPEPPPVPKGTPAHTGFENGFSTVAFTWDQLQQDAALQNLNLEHKDEFSLNLNLAVNTHSSAANPFLEMTETAMPSTDFAKQEPYVPRAPQRTDSGETPSTPLFEEDQTEPLEAYPRTVWKEPEPPCWEMYLRQPNKKKIASQRFWKKIYVRQAENGTIQLFNSKEDKDPFQELPLQPCYAVSDIGAQQFDQFGKIFTVKLQYVFYKERPGVRPGQVSKAERLTSRLSQFASYAIAGDLAGVKEFGSDLKKLGIPIEHAPQVSELLKLGSRSHEDLKVFSSLLEEHLFKLPLHRDRSLTYKTEEVQITALDEIYVEQNYLGHVGIMVARVRLFFLAFLSGMPEVELGVNDNVRQGKEVVGRHDIIPVITEEWIRLEDVEFHTCVQQDHYQHSKTIKFVPPDACYIELMRLRIRPPRNRELPLQLKTVFNITGRKVEIRADILVPGSCGKMGMVPCEDIQVRLPLPEQWIYLFRVEKHFRYGSVKSAHRRMGKVKGLERFLGAVDTLDQAMMETSSGQAKYEHQHRAIVWRIPRLPKEGQGAYTSHTFVCRLCLTAYDQIPDTFDKYCVVEFTMPATTVSHFIVRSVSVNCPSPPEKYVRYLARHEYKTEIEFTQGSEVHEYIAATAVETSAAPQLQNNGEMEAKSGSGSDSD</sequence>
<evidence type="ECO:0000256" key="5">
    <source>
        <dbReference type="ARBA" id="ARBA00022490"/>
    </source>
</evidence>
<evidence type="ECO:0000259" key="11">
    <source>
        <dbReference type="PROSITE" id="PS51070"/>
    </source>
</evidence>
<organism evidence="13">
    <name type="scientific">Darwinula stevensoni</name>
    <dbReference type="NCBI Taxonomy" id="69355"/>
    <lineage>
        <taxon>Eukaryota</taxon>
        <taxon>Metazoa</taxon>
        <taxon>Ecdysozoa</taxon>
        <taxon>Arthropoda</taxon>
        <taxon>Crustacea</taxon>
        <taxon>Oligostraca</taxon>
        <taxon>Ostracoda</taxon>
        <taxon>Podocopa</taxon>
        <taxon>Podocopida</taxon>
        <taxon>Darwinulocopina</taxon>
        <taxon>Darwinuloidea</taxon>
        <taxon>Darwinulidae</taxon>
        <taxon>Darwinula</taxon>
    </lineage>
</organism>
<dbReference type="PANTHER" id="PTHR10529">
    <property type="entry name" value="AP COMPLEX SUBUNIT MU"/>
    <property type="match status" value="1"/>
</dbReference>
<evidence type="ECO:0000256" key="2">
    <source>
        <dbReference type="ARBA" id="ARBA00004496"/>
    </source>
</evidence>
<dbReference type="GO" id="GO:0012505">
    <property type="term" value="C:endomembrane system"/>
    <property type="evidence" value="ECO:0007669"/>
    <property type="project" value="UniProtKB-SubCell"/>
</dbReference>